<dbReference type="AlphaFoldDB" id="X1N172"/>
<comment type="caution">
    <text evidence="3">The sequence shown here is derived from an EMBL/GenBank/DDBJ whole genome shotgun (WGS) entry which is preliminary data.</text>
</comment>
<accession>X1N172</accession>
<proteinExistence type="inferred from homology"/>
<dbReference type="InterPro" id="IPR049704">
    <property type="entry name" value="Aminotrans_3_PPA_site"/>
</dbReference>
<dbReference type="GO" id="GO:0030170">
    <property type="term" value="F:pyridoxal phosphate binding"/>
    <property type="evidence" value="ECO:0007669"/>
    <property type="project" value="InterPro"/>
</dbReference>
<dbReference type="GO" id="GO:0008483">
    <property type="term" value="F:transaminase activity"/>
    <property type="evidence" value="ECO:0007669"/>
    <property type="project" value="InterPro"/>
</dbReference>
<dbReference type="InterPro" id="IPR005814">
    <property type="entry name" value="Aminotrans_3"/>
</dbReference>
<dbReference type="Gene3D" id="3.90.1150.10">
    <property type="entry name" value="Aspartate Aminotransferase, domain 1"/>
    <property type="match status" value="1"/>
</dbReference>
<feature type="non-terminal residue" evidence="3">
    <location>
        <position position="1"/>
    </location>
</feature>
<evidence type="ECO:0000256" key="2">
    <source>
        <dbReference type="ARBA" id="ARBA00022898"/>
    </source>
</evidence>
<dbReference type="PANTHER" id="PTHR43094">
    <property type="entry name" value="AMINOTRANSFERASE"/>
    <property type="match status" value="1"/>
</dbReference>
<dbReference type="PANTHER" id="PTHR43094:SF1">
    <property type="entry name" value="AMINOTRANSFERASE CLASS-III"/>
    <property type="match status" value="1"/>
</dbReference>
<evidence type="ECO:0000313" key="3">
    <source>
        <dbReference type="EMBL" id="GAI20610.1"/>
    </source>
</evidence>
<keyword evidence="2" id="KW-0663">Pyridoxal phosphate</keyword>
<dbReference type="InterPro" id="IPR015422">
    <property type="entry name" value="PyrdxlP-dep_Trfase_small"/>
</dbReference>
<comment type="similarity">
    <text evidence="1">Belongs to the class-III pyridoxal-phosphate-dependent aminotransferase family.</text>
</comment>
<reference evidence="3" key="1">
    <citation type="journal article" date="2014" name="Front. Microbiol.">
        <title>High frequency of phylogenetically diverse reductive dehalogenase-homologous genes in deep subseafloor sedimentary metagenomes.</title>
        <authorList>
            <person name="Kawai M."/>
            <person name="Futagami T."/>
            <person name="Toyoda A."/>
            <person name="Takaki Y."/>
            <person name="Nishi S."/>
            <person name="Hori S."/>
            <person name="Arai W."/>
            <person name="Tsubouchi T."/>
            <person name="Morono Y."/>
            <person name="Uchiyama I."/>
            <person name="Ito T."/>
            <person name="Fujiyama A."/>
            <person name="Inagaki F."/>
            <person name="Takami H."/>
        </authorList>
    </citation>
    <scope>NUCLEOTIDE SEQUENCE</scope>
    <source>
        <strain evidence="3">Expedition CK06-06</strain>
    </source>
</reference>
<name>X1N172_9ZZZZ</name>
<dbReference type="PROSITE" id="PS00600">
    <property type="entry name" value="AA_TRANSFER_CLASS_3"/>
    <property type="match status" value="1"/>
</dbReference>
<protein>
    <recommendedName>
        <fullName evidence="4">Aminotransferase class III-fold pyridoxal phosphate-dependent enzyme</fullName>
    </recommendedName>
</protein>
<evidence type="ECO:0000256" key="1">
    <source>
        <dbReference type="ARBA" id="ARBA00008954"/>
    </source>
</evidence>
<dbReference type="EMBL" id="BARV01019841">
    <property type="protein sequence ID" value="GAI20610.1"/>
    <property type="molecule type" value="Genomic_DNA"/>
</dbReference>
<evidence type="ECO:0008006" key="4">
    <source>
        <dbReference type="Google" id="ProtNLM"/>
    </source>
</evidence>
<organism evidence="3">
    <name type="scientific">marine sediment metagenome</name>
    <dbReference type="NCBI Taxonomy" id="412755"/>
    <lineage>
        <taxon>unclassified sequences</taxon>
        <taxon>metagenomes</taxon>
        <taxon>ecological metagenomes</taxon>
    </lineage>
</organism>
<gene>
    <name evidence="3" type="ORF">S06H3_33265</name>
</gene>
<sequence>IGATVGAVVPPKEYYPIIRDICNKFKLLFIVDEVMTGFGRTGKWFAINHWDVIPDIVVASKGAASGYIPLAIAATKKEIVDVIKNGSGTFVHGGTFSHHPVTCAVGLSVLRYLKKHNLVEQSAKRGEYLLQKLNELKGFSFVGDVRGKGLMTAIEFVKEKQTKVPFPRAFHFTEKILEKAFERGLILYPSIGFVDGVNGDGIMVSPPFIVEEGEIDEIINILQDVFKEVENERSRCD</sequence>
<dbReference type="InterPro" id="IPR015424">
    <property type="entry name" value="PyrdxlP-dep_Trfase"/>
</dbReference>
<dbReference type="SUPFAM" id="SSF53383">
    <property type="entry name" value="PLP-dependent transferases"/>
    <property type="match status" value="1"/>
</dbReference>
<dbReference type="InterPro" id="IPR015421">
    <property type="entry name" value="PyrdxlP-dep_Trfase_major"/>
</dbReference>
<dbReference type="Pfam" id="PF00202">
    <property type="entry name" value="Aminotran_3"/>
    <property type="match status" value="1"/>
</dbReference>
<dbReference type="Gene3D" id="3.40.640.10">
    <property type="entry name" value="Type I PLP-dependent aspartate aminotransferase-like (Major domain)"/>
    <property type="match status" value="1"/>
</dbReference>